<comment type="caution">
    <text evidence="1">The sequence shown here is derived from an EMBL/GenBank/DDBJ whole genome shotgun (WGS) entry which is preliminary data.</text>
</comment>
<evidence type="ECO:0000313" key="1">
    <source>
        <dbReference type="EMBL" id="KOO46446.1"/>
    </source>
</evidence>
<protein>
    <submittedName>
        <fullName evidence="1">Uncharacterized protein</fullName>
    </submittedName>
</protein>
<reference evidence="2" key="1">
    <citation type="submission" date="2015-08" db="EMBL/GenBank/DDBJ databases">
        <title>Fjat-14210 dsm16467.</title>
        <authorList>
            <person name="Liu B."/>
            <person name="Wang J."/>
            <person name="Zhu Y."/>
            <person name="Liu G."/>
            <person name="Chen Q."/>
            <person name="Chen Z."/>
            <person name="Lan J."/>
            <person name="Che J."/>
            <person name="Ge C."/>
            <person name="Shi H."/>
            <person name="Pan Z."/>
            <person name="Liu X."/>
        </authorList>
    </citation>
    <scope>NUCLEOTIDE SEQUENCE [LARGE SCALE GENOMIC DNA]</scope>
    <source>
        <strain evidence="2">DSM 16467</strain>
    </source>
</reference>
<name>A0A0M0L5W2_9BACI</name>
<proteinExistence type="predicted"/>
<accession>A0A0M0L5W2</accession>
<dbReference type="STRING" id="284581.AMD01_11500"/>
<keyword evidence="2" id="KW-1185">Reference proteome</keyword>
<organism evidence="1 2">
    <name type="scientific">Priestia koreensis</name>
    <dbReference type="NCBI Taxonomy" id="284581"/>
    <lineage>
        <taxon>Bacteria</taxon>
        <taxon>Bacillati</taxon>
        <taxon>Bacillota</taxon>
        <taxon>Bacilli</taxon>
        <taxon>Bacillales</taxon>
        <taxon>Bacillaceae</taxon>
        <taxon>Priestia</taxon>
    </lineage>
</organism>
<dbReference type="AlphaFoldDB" id="A0A0M0L5W2"/>
<dbReference type="RefSeq" id="WP_053401538.1">
    <property type="nucleotide sequence ID" value="NZ_LILC01000013.1"/>
</dbReference>
<gene>
    <name evidence="1" type="ORF">AMD01_11500</name>
</gene>
<dbReference type="Proteomes" id="UP000037558">
    <property type="component" value="Unassembled WGS sequence"/>
</dbReference>
<dbReference type="EMBL" id="LILC01000013">
    <property type="protein sequence ID" value="KOO46446.1"/>
    <property type="molecule type" value="Genomic_DNA"/>
</dbReference>
<sequence>MQRLELDADLKINFSLVSVPNNKELKKLLTYCLLLHQHAHTITSTSSFTLKDVLYAQYEWVLLFTKNYTEQYRTDEGFQQHLLDILETIEVELGNVDWALIQSFEEK</sequence>
<dbReference type="PATRIC" id="fig|284581.3.peg.2414"/>
<evidence type="ECO:0000313" key="2">
    <source>
        <dbReference type="Proteomes" id="UP000037558"/>
    </source>
</evidence>